<gene>
    <name evidence="6" type="ORF">SNE40_001681</name>
</gene>
<dbReference type="EMBL" id="JAZGQO010000002">
    <property type="protein sequence ID" value="KAK6189678.1"/>
    <property type="molecule type" value="Genomic_DNA"/>
</dbReference>
<feature type="transmembrane region" description="Helical" evidence="5">
    <location>
        <begin position="69"/>
        <end position="93"/>
    </location>
</feature>
<evidence type="ECO:0000256" key="4">
    <source>
        <dbReference type="ARBA" id="ARBA00023136"/>
    </source>
</evidence>
<sequence>MEIRPFSIAAFILTVLAFIFVVLGFFLPHWWSINSVDTTRSYGLWIVSDCYYGDCVIRSATEIQGGKEFLFVCKVFETFGALLTVLALILHVIYIPVRKPMIRSISIYCLGATGLFLLLAIIIFGAKHQALGEEGQHVSIGASFYISLLGGVLSGVASLLTAKASVEKAKRHDEDEDKAGVL</sequence>
<organism evidence="6 7">
    <name type="scientific">Patella caerulea</name>
    <name type="common">Rayed Mediterranean limpet</name>
    <dbReference type="NCBI Taxonomy" id="87958"/>
    <lineage>
        <taxon>Eukaryota</taxon>
        <taxon>Metazoa</taxon>
        <taxon>Spiralia</taxon>
        <taxon>Lophotrochozoa</taxon>
        <taxon>Mollusca</taxon>
        <taxon>Gastropoda</taxon>
        <taxon>Patellogastropoda</taxon>
        <taxon>Patelloidea</taxon>
        <taxon>Patellidae</taxon>
        <taxon>Patella</taxon>
    </lineage>
</organism>
<dbReference type="InterPro" id="IPR050579">
    <property type="entry name" value="PMP-22/EMP/MP20-like"/>
</dbReference>
<protein>
    <submittedName>
        <fullName evidence="6">Uncharacterized protein</fullName>
    </submittedName>
</protein>
<dbReference type="PANTHER" id="PTHR10671:SF108">
    <property type="entry name" value="CLAUDIN FAMILY PROTEIN-RELATED"/>
    <property type="match status" value="1"/>
</dbReference>
<feature type="transmembrane region" description="Helical" evidence="5">
    <location>
        <begin position="105"/>
        <end position="126"/>
    </location>
</feature>
<keyword evidence="4 5" id="KW-0472">Membrane</keyword>
<name>A0AAN8PY37_PATCE</name>
<dbReference type="Proteomes" id="UP001347796">
    <property type="component" value="Unassembled WGS sequence"/>
</dbReference>
<keyword evidence="3 5" id="KW-1133">Transmembrane helix</keyword>
<dbReference type="GO" id="GO:0005886">
    <property type="term" value="C:plasma membrane"/>
    <property type="evidence" value="ECO:0007669"/>
    <property type="project" value="TreeGrafter"/>
</dbReference>
<evidence type="ECO:0000313" key="6">
    <source>
        <dbReference type="EMBL" id="KAK6189678.1"/>
    </source>
</evidence>
<proteinExistence type="predicted"/>
<feature type="transmembrane region" description="Helical" evidence="5">
    <location>
        <begin position="7"/>
        <end position="31"/>
    </location>
</feature>
<evidence type="ECO:0000313" key="7">
    <source>
        <dbReference type="Proteomes" id="UP001347796"/>
    </source>
</evidence>
<feature type="transmembrane region" description="Helical" evidence="5">
    <location>
        <begin position="138"/>
        <end position="162"/>
    </location>
</feature>
<dbReference type="AlphaFoldDB" id="A0AAN8PY37"/>
<comment type="caution">
    <text evidence="6">The sequence shown here is derived from an EMBL/GenBank/DDBJ whole genome shotgun (WGS) entry which is preliminary data.</text>
</comment>
<comment type="subcellular location">
    <subcellularLocation>
        <location evidence="1">Membrane</location>
        <topology evidence="1">Multi-pass membrane protein</topology>
    </subcellularLocation>
</comment>
<evidence type="ECO:0000256" key="5">
    <source>
        <dbReference type="SAM" id="Phobius"/>
    </source>
</evidence>
<dbReference type="PANTHER" id="PTHR10671">
    <property type="entry name" value="EPITHELIAL MEMBRANE PROTEIN-RELATED"/>
    <property type="match status" value="1"/>
</dbReference>
<dbReference type="Gene3D" id="1.20.140.150">
    <property type="match status" value="1"/>
</dbReference>
<evidence type="ECO:0000256" key="2">
    <source>
        <dbReference type="ARBA" id="ARBA00022692"/>
    </source>
</evidence>
<accession>A0AAN8PY37</accession>
<keyword evidence="7" id="KW-1185">Reference proteome</keyword>
<evidence type="ECO:0000256" key="3">
    <source>
        <dbReference type="ARBA" id="ARBA00022989"/>
    </source>
</evidence>
<keyword evidence="2 5" id="KW-0812">Transmembrane</keyword>
<evidence type="ECO:0000256" key="1">
    <source>
        <dbReference type="ARBA" id="ARBA00004141"/>
    </source>
</evidence>
<reference evidence="6 7" key="1">
    <citation type="submission" date="2024-01" db="EMBL/GenBank/DDBJ databases">
        <title>The genome of the rayed Mediterranean limpet Patella caerulea (Linnaeus, 1758).</title>
        <authorList>
            <person name="Anh-Thu Weber A."/>
            <person name="Halstead-Nussloch G."/>
        </authorList>
    </citation>
    <scope>NUCLEOTIDE SEQUENCE [LARGE SCALE GENOMIC DNA]</scope>
    <source>
        <strain evidence="6">AATW-2023a</strain>
        <tissue evidence="6">Whole specimen</tissue>
    </source>
</reference>